<dbReference type="SUPFAM" id="SSF54909">
    <property type="entry name" value="Dimeric alpha+beta barrel"/>
    <property type="match status" value="1"/>
</dbReference>
<reference evidence="5 7" key="1">
    <citation type="submission" date="2020-05" db="EMBL/GenBank/DDBJ databases">
        <title>Characterization of novel class B3 metallo-beta-lactamase from novel Pseudomonas species.</title>
        <authorList>
            <person name="Yamada K."/>
            <person name="Aoki K."/>
            <person name="Ishii Y."/>
        </authorList>
    </citation>
    <scope>NUCLEOTIDE SEQUENCE [LARGE SCALE GENOMIC DNA]</scope>
    <source>
        <strain evidence="5 7">TUM18999</strain>
        <strain evidence="6 8">TUM20286</strain>
    </source>
</reference>
<accession>A0A6J4E4G6</accession>
<protein>
    <submittedName>
        <fullName evidence="5">AsnC family transcriptional regulator</fullName>
    </submittedName>
</protein>
<evidence type="ECO:0000259" key="4">
    <source>
        <dbReference type="PROSITE" id="PS50956"/>
    </source>
</evidence>
<dbReference type="CDD" id="cd00090">
    <property type="entry name" value="HTH_ARSR"/>
    <property type="match status" value="1"/>
</dbReference>
<dbReference type="GO" id="GO:0043565">
    <property type="term" value="F:sequence-specific DNA binding"/>
    <property type="evidence" value="ECO:0007669"/>
    <property type="project" value="InterPro"/>
</dbReference>
<feature type="domain" description="HTH asnC-type" evidence="4">
    <location>
        <begin position="3"/>
        <end position="64"/>
    </location>
</feature>
<dbReference type="InterPro" id="IPR011991">
    <property type="entry name" value="ArsR-like_HTH"/>
</dbReference>
<evidence type="ECO:0000313" key="5">
    <source>
        <dbReference type="EMBL" id="BCG23401.1"/>
    </source>
</evidence>
<sequence>MTLDDYDRRLLAEIQRDATLPQSELGERVNLSAAAVNRRLKRYRDEGIVRGQVALVEPEHLDHPLTLVVQVEVESERIDLLDAMKRSFARCPQVQQCYYTAGEWDFVLILAVRTMEQYTELTRRLFFESNNVRRFKTLVSMSNVKVGLEIPTDAEAPQGAACS</sequence>
<dbReference type="SMART" id="SM00344">
    <property type="entry name" value="HTH_ASNC"/>
    <property type="match status" value="1"/>
</dbReference>
<dbReference type="InterPro" id="IPR019887">
    <property type="entry name" value="Tscrpt_reg_AsnC/Lrp_C"/>
</dbReference>
<evidence type="ECO:0000256" key="1">
    <source>
        <dbReference type="ARBA" id="ARBA00023015"/>
    </source>
</evidence>
<dbReference type="GO" id="GO:0043200">
    <property type="term" value="P:response to amino acid"/>
    <property type="evidence" value="ECO:0007669"/>
    <property type="project" value="TreeGrafter"/>
</dbReference>
<evidence type="ECO:0000313" key="7">
    <source>
        <dbReference type="Proteomes" id="UP000509383"/>
    </source>
</evidence>
<evidence type="ECO:0000256" key="3">
    <source>
        <dbReference type="ARBA" id="ARBA00023163"/>
    </source>
</evidence>
<evidence type="ECO:0000313" key="6">
    <source>
        <dbReference type="EMBL" id="GJN51445.1"/>
    </source>
</evidence>
<dbReference type="InterPro" id="IPR000485">
    <property type="entry name" value="AsnC-type_HTH_dom"/>
</dbReference>
<keyword evidence="3" id="KW-0804">Transcription</keyword>
<dbReference type="EMBL" id="BQKM01000002">
    <property type="protein sequence ID" value="GJN51445.1"/>
    <property type="molecule type" value="Genomic_DNA"/>
</dbReference>
<evidence type="ECO:0000256" key="2">
    <source>
        <dbReference type="ARBA" id="ARBA00023125"/>
    </source>
</evidence>
<dbReference type="RefSeq" id="WP_173176506.1">
    <property type="nucleotide sequence ID" value="NZ_AP023189.1"/>
</dbReference>
<dbReference type="InterPro" id="IPR011008">
    <property type="entry name" value="Dimeric_a/b-barrel"/>
</dbReference>
<dbReference type="InterPro" id="IPR036388">
    <property type="entry name" value="WH-like_DNA-bd_sf"/>
</dbReference>
<dbReference type="InterPro" id="IPR019888">
    <property type="entry name" value="Tscrpt_reg_AsnC-like"/>
</dbReference>
<dbReference type="GO" id="GO:0005829">
    <property type="term" value="C:cytosol"/>
    <property type="evidence" value="ECO:0007669"/>
    <property type="project" value="TreeGrafter"/>
</dbReference>
<dbReference type="Pfam" id="PF01037">
    <property type="entry name" value="AsnC_trans_reg"/>
    <property type="match status" value="1"/>
</dbReference>
<gene>
    <name evidence="5" type="ORF">TUM18999_15920</name>
    <name evidence="6" type="ORF">TUM20286_11970</name>
</gene>
<dbReference type="Pfam" id="PF13412">
    <property type="entry name" value="HTH_24"/>
    <property type="match status" value="1"/>
</dbReference>
<dbReference type="Gene3D" id="3.30.70.920">
    <property type="match status" value="1"/>
</dbReference>
<dbReference type="PANTHER" id="PTHR30154:SF34">
    <property type="entry name" value="TRANSCRIPTIONAL REGULATOR AZLB"/>
    <property type="match status" value="1"/>
</dbReference>
<dbReference type="PROSITE" id="PS50956">
    <property type="entry name" value="HTH_ASNC_2"/>
    <property type="match status" value="1"/>
</dbReference>
<keyword evidence="1" id="KW-0805">Transcription regulation</keyword>
<dbReference type="SUPFAM" id="SSF46785">
    <property type="entry name" value="Winged helix' DNA-binding domain"/>
    <property type="match status" value="1"/>
</dbReference>
<dbReference type="EMBL" id="AP023189">
    <property type="protein sequence ID" value="BCG23401.1"/>
    <property type="molecule type" value="Genomic_DNA"/>
</dbReference>
<dbReference type="GO" id="GO:0006355">
    <property type="term" value="P:regulation of DNA-templated transcription"/>
    <property type="evidence" value="ECO:0007669"/>
    <property type="project" value="UniProtKB-ARBA"/>
</dbReference>
<evidence type="ECO:0000313" key="8">
    <source>
        <dbReference type="Proteomes" id="UP001054892"/>
    </source>
</evidence>
<keyword evidence="8" id="KW-1185">Reference proteome</keyword>
<organism evidence="5 7">
    <name type="scientific">Pseudomonas tohonis</name>
    <dbReference type="NCBI Taxonomy" id="2725477"/>
    <lineage>
        <taxon>Bacteria</taxon>
        <taxon>Pseudomonadati</taxon>
        <taxon>Pseudomonadota</taxon>
        <taxon>Gammaproteobacteria</taxon>
        <taxon>Pseudomonadales</taxon>
        <taxon>Pseudomonadaceae</taxon>
        <taxon>Pseudomonas</taxon>
    </lineage>
</organism>
<dbReference type="AlphaFoldDB" id="A0A6J4E4G6"/>
<dbReference type="KEGG" id="ptw:TUM18999_15920"/>
<dbReference type="PRINTS" id="PR00033">
    <property type="entry name" value="HTHASNC"/>
</dbReference>
<dbReference type="Gene3D" id="1.10.10.10">
    <property type="entry name" value="Winged helix-like DNA-binding domain superfamily/Winged helix DNA-binding domain"/>
    <property type="match status" value="1"/>
</dbReference>
<proteinExistence type="predicted"/>
<name>A0A6J4E4G6_9PSED</name>
<keyword evidence="2" id="KW-0238">DNA-binding</keyword>
<dbReference type="Proteomes" id="UP000509383">
    <property type="component" value="Chromosome"/>
</dbReference>
<dbReference type="InterPro" id="IPR036390">
    <property type="entry name" value="WH_DNA-bd_sf"/>
</dbReference>
<dbReference type="PANTHER" id="PTHR30154">
    <property type="entry name" value="LEUCINE-RESPONSIVE REGULATORY PROTEIN"/>
    <property type="match status" value="1"/>
</dbReference>
<dbReference type="Proteomes" id="UP001054892">
    <property type="component" value="Unassembled WGS sequence"/>
</dbReference>